<dbReference type="SUPFAM" id="SSF54849">
    <property type="entry name" value="GroEL-intermediate domain like"/>
    <property type="match status" value="2"/>
</dbReference>
<dbReference type="InterPro" id="IPR017998">
    <property type="entry name" value="Chaperone_TCP-1"/>
</dbReference>
<dbReference type="GO" id="GO:0042026">
    <property type="term" value="P:protein refolding"/>
    <property type="evidence" value="ECO:0007669"/>
    <property type="project" value="InterPro"/>
</dbReference>
<accession>A0A6M3KJW0</accession>
<evidence type="ECO:0000256" key="5">
    <source>
        <dbReference type="ARBA" id="ARBA00023186"/>
    </source>
</evidence>
<dbReference type="InterPro" id="IPR001844">
    <property type="entry name" value="Cpn60/GroEL"/>
</dbReference>
<dbReference type="SUPFAM" id="SSF48592">
    <property type="entry name" value="GroEL equatorial domain-like"/>
    <property type="match status" value="1"/>
</dbReference>
<keyword evidence="3" id="KW-0547">Nucleotide-binding</keyword>
<proteinExistence type="inferred from homology"/>
<organism evidence="7">
    <name type="scientific">viral metagenome</name>
    <dbReference type="NCBI Taxonomy" id="1070528"/>
    <lineage>
        <taxon>unclassified sequences</taxon>
        <taxon>metagenomes</taxon>
        <taxon>organismal metagenomes</taxon>
    </lineage>
</organism>
<dbReference type="EMBL" id="MT142485">
    <property type="protein sequence ID" value="QJA82329.1"/>
    <property type="molecule type" value="Genomic_DNA"/>
</dbReference>
<evidence type="ECO:0000256" key="1">
    <source>
        <dbReference type="ARBA" id="ARBA00006607"/>
    </source>
</evidence>
<keyword evidence="5" id="KW-0143">Chaperone</keyword>
<name>A0A6M3KJW0_9ZZZZ</name>
<comment type="similarity">
    <text evidence="1">Belongs to the chaperonin (HSP60) family.</text>
</comment>
<dbReference type="Gene3D" id="1.10.560.10">
    <property type="entry name" value="GroEL-like equatorial domain"/>
    <property type="match status" value="1"/>
</dbReference>
<dbReference type="EMBL" id="MT141519">
    <property type="protein sequence ID" value="QJA64434.1"/>
    <property type="molecule type" value="Genomic_DNA"/>
</dbReference>
<comment type="similarity">
    <text evidence="2">Belongs to the TCP-1 chaperonin family.</text>
</comment>
<protein>
    <submittedName>
        <fullName evidence="7">Putative chaperonin</fullName>
    </submittedName>
</protein>
<dbReference type="InterPro" id="IPR027413">
    <property type="entry name" value="GROEL-like_equatorial_sf"/>
</dbReference>
<dbReference type="InterPro" id="IPR027410">
    <property type="entry name" value="TCP-1-like_intermed_sf"/>
</dbReference>
<dbReference type="GO" id="GO:0005524">
    <property type="term" value="F:ATP binding"/>
    <property type="evidence" value="ECO:0007669"/>
    <property type="project" value="UniProtKB-KW"/>
</dbReference>
<dbReference type="NCBIfam" id="NF000592">
    <property type="entry name" value="PRK00013.1"/>
    <property type="match status" value="1"/>
</dbReference>
<dbReference type="NCBIfam" id="NF009487">
    <property type="entry name" value="PRK12849.1"/>
    <property type="match status" value="1"/>
</dbReference>
<evidence type="ECO:0000313" key="7">
    <source>
        <dbReference type="EMBL" id="QJA82329.1"/>
    </source>
</evidence>
<dbReference type="InterPro" id="IPR002423">
    <property type="entry name" value="Cpn60/GroEL/TCP-1"/>
</dbReference>
<reference evidence="7" key="1">
    <citation type="submission" date="2020-03" db="EMBL/GenBank/DDBJ databases">
        <title>The deep terrestrial virosphere.</title>
        <authorList>
            <person name="Holmfeldt K."/>
            <person name="Nilsson E."/>
            <person name="Simone D."/>
            <person name="Lopez-Fernandez M."/>
            <person name="Wu X."/>
            <person name="de Brujin I."/>
            <person name="Lundin D."/>
            <person name="Andersson A."/>
            <person name="Bertilsson S."/>
            <person name="Dopson M."/>
        </authorList>
    </citation>
    <scope>NUCLEOTIDE SEQUENCE</scope>
    <source>
        <strain evidence="7">MM415A00412</strain>
        <strain evidence="6">MM415B00498</strain>
    </source>
</reference>
<dbReference type="Gene3D" id="3.30.260.10">
    <property type="entry name" value="TCP-1-like chaperonin intermediate domain"/>
    <property type="match status" value="1"/>
</dbReference>
<sequence length="535" mass="58631">MNKEVKIGREAREELLKGVNMLADAVSVTLGPRGRNVVIGNPVQGYQPQSTKDGVTVARNILSGIPHVDAGIEMIKEAAKKTGLLSGDGTTTSVVLSRAMIVNGLKQVQKGVSPVDIKRGIDVAVNAIVAICEKKSIKIDTKDKIRQIANIAGNYDELISEIVTEAYEKVGRDGMILIESTKGSITSVDVSEGMKIDRGFLRREYITNARKPEAELEDALIFVTEKELGRIEDLSPFMDYAAKAVFKERSAKSLMIIGQDFLQPVVYMSLTAKQGTHNKQGEFQNIPNLLIKYSKNINYLEDIAAYTGAKVITESKRFDKDLNLKHYQGFATKIVASPTSTMIVGGNGDTTDRMLDLQSLVKTQEDNAEYKDRLARLTGSIGIIRVGAPTDVELKERKDRFDDAVCAVRSALEEGILPGGGSFLFHCAGMLKSVKNGVENRDQQRGVQIVIDSICESVAQITLNAGLRPDKIMKELRKFPDTFGYNAREYKYVDMIDAGVIDPAKVIRVALQNAASVAGTFLTTEATVLCDRFQQ</sequence>
<dbReference type="InterPro" id="IPR027409">
    <property type="entry name" value="GroEL-like_apical_dom_sf"/>
</dbReference>
<dbReference type="PANTHER" id="PTHR45633">
    <property type="entry name" value="60 KDA HEAT SHOCK PROTEIN, MITOCHONDRIAL"/>
    <property type="match status" value="1"/>
</dbReference>
<gene>
    <name evidence="7" type="ORF">MM415A00412_0001</name>
    <name evidence="6" type="ORF">MM415B00498_0049</name>
</gene>
<dbReference type="Gene3D" id="3.50.7.10">
    <property type="entry name" value="GroEL"/>
    <property type="match status" value="1"/>
</dbReference>
<dbReference type="GO" id="GO:0140662">
    <property type="term" value="F:ATP-dependent protein folding chaperone"/>
    <property type="evidence" value="ECO:0007669"/>
    <property type="project" value="InterPro"/>
</dbReference>
<keyword evidence="4" id="KW-0067">ATP-binding</keyword>
<dbReference type="AlphaFoldDB" id="A0A6M3KJW0"/>
<dbReference type="PRINTS" id="PR00304">
    <property type="entry name" value="TCOMPLEXTCP1"/>
</dbReference>
<evidence type="ECO:0000256" key="2">
    <source>
        <dbReference type="ARBA" id="ARBA00008020"/>
    </source>
</evidence>
<evidence type="ECO:0000256" key="4">
    <source>
        <dbReference type="ARBA" id="ARBA00022840"/>
    </source>
</evidence>
<evidence type="ECO:0000256" key="3">
    <source>
        <dbReference type="ARBA" id="ARBA00022741"/>
    </source>
</evidence>
<dbReference type="SUPFAM" id="SSF52029">
    <property type="entry name" value="GroEL apical domain-like"/>
    <property type="match status" value="1"/>
</dbReference>
<evidence type="ECO:0000313" key="6">
    <source>
        <dbReference type="EMBL" id="QJA64434.1"/>
    </source>
</evidence>
<dbReference type="Pfam" id="PF00118">
    <property type="entry name" value="Cpn60_TCP1"/>
    <property type="match status" value="1"/>
</dbReference>